<dbReference type="Proteomes" id="UP000179807">
    <property type="component" value="Unassembled WGS sequence"/>
</dbReference>
<dbReference type="AlphaFoldDB" id="A0A1J4JLI5"/>
<name>A0A1J4JLI5_9EUKA</name>
<keyword evidence="2" id="KW-1185">Reference proteome</keyword>
<evidence type="ECO:0000313" key="2">
    <source>
        <dbReference type="Proteomes" id="UP000179807"/>
    </source>
</evidence>
<comment type="caution">
    <text evidence="1">The sequence shown here is derived from an EMBL/GenBank/DDBJ whole genome shotgun (WGS) entry which is preliminary data.</text>
</comment>
<reference evidence="1" key="1">
    <citation type="submission" date="2016-10" db="EMBL/GenBank/DDBJ databases">
        <authorList>
            <person name="Benchimol M."/>
            <person name="Almeida L.G."/>
            <person name="Vasconcelos A.T."/>
            <person name="Perreira-Neves A."/>
            <person name="Rosa I.A."/>
            <person name="Tasca T."/>
            <person name="Bogo M.R."/>
            <person name="de Souza W."/>
        </authorList>
    </citation>
    <scope>NUCLEOTIDE SEQUENCE [LARGE SCALE GENOMIC DNA]</scope>
    <source>
        <strain evidence="1">K</strain>
    </source>
</reference>
<evidence type="ECO:0000313" key="1">
    <source>
        <dbReference type="EMBL" id="OHS99946.1"/>
    </source>
</evidence>
<protein>
    <submittedName>
        <fullName evidence="1">Uncharacterized protein</fullName>
    </submittedName>
</protein>
<organism evidence="1 2">
    <name type="scientific">Tritrichomonas foetus</name>
    <dbReference type="NCBI Taxonomy" id="1144522"/>
    <lineage>
        <taxon>Eukaryota</taxon>
        <taxon>Metamonada</taxon>
        <taxon>Parabasalia</taxon>
        <taxon>Tritrichomonadida</taxon>
        <taxon>Tritrichomonadidae</taxon>
        <taxon>Tritrichomonas</taxon>
    </lineage>
</organism>
<dbReference type="VEuPathDB" id="TrichDB:TRFO_33510"/>
<dbReference type="GeneID" id="94843823"/>
<proteinExistence type="predicted"/>
<dbReference type="OrthoDB" id="2143914at2759"/>
<sequence length="76" mass="8636">MISVPLIDSSELISDITTMNVFSKDAEEIVLLEVFEIGPKRKIIKKRLPGRSQGDIKSKNIFFFCEVSEIIYEKTG</sequence>
<accession>A0A1J4JLI5</accession>
<dbReference type="EMBL" id="MLAK01000979">
    <property type="protein sequence ID" value="OHS99946.1"/>
    <property type="molecule type" value="Genomic_DNA"/>
</dbReference>
<dbReference type="RefSeq" id="XP_068353083.1">
    <property type="nucleotide sequence ID" value="XM_068509119.1"/>
</dbReference>
<gene>
    <name evidence="1" type="ORF">TRFO_33510</name>
</gene>